<reference evidence="2" key="1">
    <citation type="submission" date="2022-12" db="EMBL/GenBank/DDBJ databases">
        <authorList>
            <person name="Petersen C."/>
        </authorList>
    </citation>
    <scope>NUCLEOTIDE SEQUENCE</scope>
    <source>
        <strain evidence="2">IBT 29677</strain>
    </source>
</reference>
<dbReference type="InterPro" id="IPR041698">
    <property type="entry name" value="Methyltransf_25"/>
</dbReference>
<keyword evidence="3" id="KW-1185">Reference proteome</keyword>
<dbReference type="PANTHER" id="PTHR43591:SF50">
    <property type="entry name" value="METHYLTRANSFERASE DOMAIN-CONTAINING PROTEIN-RELATED"/>
    <property type="match status" value="1"/>
</dbReference>
<dbReference type="SUPFAM" id="SSF53335">
    <property type="entry name" value="S-adenosyl-L-methionine-dependent methyltransferases"/>
    <property type="match status" value="1"/>
</dbReference>
<dbReference type="CDD" id="cd02440">
    <property type="entry name" value="AdoMet_MTases"/>
    <property type="match status" value="1"/>
</dbReference>
<evidence type="ECO:0000259" key="1">
    <source>
        <dbReference type="Pfam" id="PF13649"/>
    </source>
</evidence>
<gene>
    <name evidence="2" type="ORF">N7509_006779</name>
</gene>
<dbReference type="Proteomes" id="UP001147747">
    <property type="component" value="Unassembled WGS sequence"/>
</dbReference>
<dbReference type="InterPro" id="IPR029063">
    <property type="entry name" value="SAM-dependent_MTases_sf"/>
</dbReference>
<dbReference type="OrthoDB" id="417697at2759"/>
<accession>A0A9W9VXT1</accession>
<reference evidence="2" key="2">
    <citation type="journal article" date="2023" name="IMA Fungus">
        <title>Comparative genomic study of the Penicillium genus elucidates a diverse pangenome and 15 lateral gene transfer events.</title>
        <authorList>
            <person name="Petersen C."/>
            <person name="Sorensen T."/>
            <person name="Nielsen M.R."/>
            <person name="Sondergaard T.E."/>
            <person name="Sorensen J.L."/>
            <person name="Fitzpatrick D.A."/>
            <person name="Frisvad J.C."/>
            <person name="Nielsen K.L."/>
        </authorList>
    </citation>
    <scope>NUCLEOTIDE SEQUENCE</scope>
    <source>
        <strain evidence="2">IBT 29677</strain>
    </source>
</reference>
<organism evidence="2 3">
    <name type="scientific">Penicillium cosmopolitanum</name>
    <dbReference type="NCBI Taxonomy" id="1131564"/>
    <lineage>
        <taxon>Eukaryota</taxon>
        <taxon>Fungi</taxon>
        <taxon>Dikarya</taxon>
        <taxon>Ascomycota</taxon>
        <taxon>Pezizomycotina</taxon>
        <taxon>Eurotiomycetes</taxon>
        <taxon>Eurotiomycetidae</taxon>
        <taxon>Eurotiales</taxon>
        <taxon>Aspergillaceae</taxon>
        <taxon>Penicillium</taxon>
    </lineage>
</organism>
<dbReference type="PANTHER" id="PTHR43591">
    <property type="entry name" value="METHYLTRANSFERASE"/>
    <property type="match status" value="1"/>
</dbReference>
<sequence>MSNTNEKYVFGRSKMESQRLDAQHSLLVKATQNTLVHPSIPKENVISVADIATGTGVWLRDTAKLLGKVNTTQRYYHGFDISPDQFPDDMGDIEFSVHDITAPFPKEHWNRYDLVHVRLLVAAIDEVEYKAAVANIHQILKPGGFLQWEEIDEVTYKLENNTVFEEIWRCFDSSFKAEGKCFQASAKVLEECMAAGYSNVERLAYSSDWDNNLRPDTEARFVAIIETLYASLLLRSGQVDDELAASKQAGELIKKYQQLCGNGNSPPVKLMRVVAQKQTA</sequence>
<proteinExistence type="predicted"/>
<dbReference type="Pfam" id="PF13649">
    <property type="entry name" value="Methyltransf_25"/>
    <property type="match status" value="1"/>
</dbReference>
<dbReference type="AlphaFoldDB" id="A0A9W9VXT1"/>
<dbReference type="EMBL" id="JAPZBU010000008">
    <property type="protein sequence ID" value="KAJ5391289.1"/>
    <property type="molecule type" value="Genomic_DNA"/>
</dbReference>
<dbReference type="Gene3D" id="3.40.50.150">
    <property type="entry name" value="Vaccinia Virus protein VP39"/>
    <property type="match status" value="1"/>
</dbReference>
<dbReference type="GeneID" id="81370396"/>
<evidence type="ECO:0000313" key="2">
    <source>
        <dbReference type="EMBL" id="KAJ5391289.1"/>
    </source>
</evidence>
<name>A0A9W9VXT1_9EURO</name>
<evidence type="ECO:0000313" key="3">
    <source>
        <dbReference type="Proteomes" id="UP001147747"/>
    </source>
</evidence>
<feature type="domain" description="Methyltransferase" evidence="1">
    <location>
        <begin position="48"/>
        <end position="144"/>
    </location>
</feature>
<protein>
    <recommendedName>
        <fullName evidence="1">Methyltransferase domain-containing protein</fullName>
    </recommendedName>
</protein>
<comment type="caution">
    <text evidence="2">The sequence shown here is derived from an EMBL/GenBank/DDBJ whole genome shotgun (WGS) entry which is preliminary data.</text>
</comment>
<dbReference type="RefSeq" id="XP_056486967.1">
    <property type="nucleotide sequence ID" value="XM_056631416.1"/>
</dbReference>